<organism evidence="1 2">
    <name type="scientific">Lipomyces kononenkoae</name>
    <name type="common">Yeast</name>
    <dbReference type="NCBI Taxonomy" id="34357"/>
    <lineage>
        <taxon>Eukaryota</taxon>
        <taxon>Fungi</taxon>
        <taxon>Dikarya</taxon>
        <taxon>Ascomycota</taxon>
        <taxon>Saccharomycotina</taxon>
        <taxon>Lipomycetes</taxon>
        <taxon>Lipomycetales</taxon>
        <taxon>Lipomycetaceae</taxon>
        <taxon>Lipomyces</taxon>
    </lineage>
</organism>
<evidence type="ECO:0000313" key="1">
    <source>
        <dbReference type="EMBL" id="KAK9234948.1"/>
    </source>
</evidence>
<comment type="caution">
    <text evidence="1">The sequence shown here is derived from an EMBL/GenBank/DDBJ whole genome shotgun (WGS) entry which is preliminary data.</text>
</comment>
<gene>
    <name evidence="1" type="ORF">V1525DRAFT_411371</name>
</gene>
<evidence type="ECO:0000313" key="2">
    <source>
        <dbReference type="Proteomes" id="UP001433508"/>
    </source>
</evidence>
<proteinExistence type="predicted"/>
<protein>
    <submittedName>
        <fullName evidence="1">Uncharacterized protein</fullName>
    </submittedName>
</protein>
<dbReference type="Proteomes" id="UP001433508">
    <property type="component" value="Unassembled WGS sequence"/>
</dbReference>
<keyword evidence="2" id="KW-1185">Reference proteome</keyword>
<accession>A0ACC3STK3</accession>
<sequence length="76" mass="8014">MRQKVYEWHGHLSASFCLVVSIALISGHAAILAASNIISAQTLLLTALINAGAVFLHPPDVRQSAHRDSLAALQAG</sequence>
<reference evidence="2" key="1">
    <citation type="journal article" date="2024" name="Front. Bioeng. Biotechnol.">
        <title>Genome-scale model development and genomic sequencing of the oleaginous clade Lipomyces.</title>
        <authorList>
            <person name="Czajka J.J."/>
            <person name="Han Y."/>
            <person name="Kim J."/>
            <person name="Mondo S.J."/>
            <person name="Hofstad B.A."/>
            <person name="Robles A."/>
            <person name="Haridas S."/>
            <person name="Riley R."/>
            <person name="LaButti K."/>
            <person name="Pangilinan J."/>
            <person name="Andreopoulos W."/>
            <person name="Lipzen A."/>
            <person name="Yan J."/>
            <person name="Wang M."/>
            <person name="Ng V."/>
            <person name="Grigoriev I.V."/>
            <person name="Spatafora J.W."/>
            <person name="Magnuson J.K."/>
            <person name="Baker S.E."/>
            <person name="Pomraning K.R."/>
        </authorList>
    </citation>
    <scope>NUCLEOTIDE SEQUENCE [LARGE SCALE GENOMIC DNA]</scope>
    <source>
        <strain evidence="2">CBS 7786</strain>
    </source>
</reference>
<dbReference type="EMBL" id="MU971439">
    <property type="protein sequence ID" value="KAK9234948.1"/>
    <property type="molecule type" value="Genomic_DNA"/>
</dbReference>
<name>A0ACC3STK3_LIPKO</name>